<keyword evidence="2" id="KW-1185">Reference proteome</keyword>
<gene>
    <name evidence="1" type="ORF">PQO05_14725</name>
</gene>
<organism evidence="1 2">
    <name type="scientific">Mucilaginibacter jinjuensis</name>
    <dbReference type="NCBI Taxonomy" id="1176721"/>
    <lineage>
        <taxon>Bacteria</taxon>
        <taxon>Pseudomonadati</taxon>
        <taxon>Bacteroidota</taxon>
        <taxon>Sphingobacteriia</taxon>
        <taxon>Sphingobacteriales</taxon>
        <taxon>Sphingobacteriaceae</taxon>
        <taxon>Mucilaginibacter</taxon>
    </lineage>
</organism>
<reference evidence="1 2" key="1">
    <citation type="submission" date="2023-02" db="EMBL/GenBank/DDBJ databases">
        <title>Genome sequence of Mucilaginibacter jinjuensis strain KACC 16571.</title>
        <authorList>
            <person name="Kim S."/>
            <person name="Heo J."/>
            <person name="Kwon S.-W."/>
        </authorList>
    </citation>
    <scope>NUCLEOTIDE SEQUENCE [LARGE SCALE GENOMIC DNA]</scope>
    <source>
        <strain evidence="1 2">KACC 16571</strain>
    </source>
</reference>
<evidence type="ECO:0000313" key="1">
    <source>
        <dbReference type="EMBL" id="WCT09984.1"/>
    </source>
</evidence>
<protein>
    <recommendedName>
        <fullName evidence="3">Outer membrane beta-barrel porin/alpha-amylase</fullName>
    </recommendedName>
</protein>
<name>A0ABY7T0Y5_9SPHI</name>
<evidence type="ECO:0008006" key="3">
    <source>
        <dbReference type="Google" id="ProtNLM"/>
    </source>
</evidence>
<dbReference type="EMBL" id="CP117167">
    <property type="protein sequence ID" value="WCT09984.1"/>
    <property type="molecule type" value="Genomic_DNA"/>
</dbReference>
<accession>A0ABY7T0Y5</accession>
<proteinExistence type="predicted"/>
<sequence>MIIPAALLAQSKPDSTIRQKYIDSIKHSNYPYTFPAWGKRVVKKGIDMPLPAGVMVNYFTGSQLINISDLQVGFNDGPLVPLNFIKFGEVKANFQSVSTRFDLWALPFFNVYGIVGETFASTNVNITSPINFSSTAKFKGPTTGLGVSLGGAMYGIFGIIDANQTWSFLDKIDGAIHTRSYSGRFGHAINFKSHPDRNITFWVGTSGIFIGRTTTGTIQFSDLNTNAAKPDLEAIKDETAAWYQTLTPAQKIVTKQIAEKLLDKINGLDLQNASISYSLIKRATSNWSMLAGGQYQLNHHWQFRSEGGFLGGRKSLLISVNYRFGL</sequence>
<dbReference type="Proteomes" id="UP001216139">
    <property type="component" value="Chromosome"/>
</dbReference>
<evidence type="ECO:0000313" key="2">
    <source>
        <dbReference type="Proteomes" id="UP001216139"/>
    </source>
</evidence>
<dbReference type="RefSeq" id="WP_273628079.1">
    <property type="nucleotide sequence ID" value="NZ_CP117167.1"/>
</dbReference>